<feature type="transmembrane region" description="Helical" evidence="7">
    <location>
        <begin position="269"/>
        <end position="293"/>
    </location>
</feature>
<evidence type="ECO:0000259" key="8">
    <source>
        <dbReference type="PROSITE" id="PS51202"/>
    </source>
</evidence>
<feature type="domain" description="RCK C-terminal" evidence="8">
    <location>
        <begin position="31"/>
        <end position="115"/>
    </location>
</feature>
<dbReference type="HOGENOM" id="CLU_830337_0_0_5"/>
<feature type="transmembrane region" description="Helical" evidence="7">
    <location>
        <begin position="239"/>
        <end position="257"/>
    </location>
</feature>
<dbReference type="Pfam" id="PF03600">
    <property type="entry name" value="CitMHS"/>
    <property type="match status" value="1"/>
</dbReference>
<protein>
    <submittedName>
        <fullName evidence="9">TrkA C-terminal domain protein</fullName>
    </submittedName>
</protein>
<dbReference type="GO" id="GO:0006813">
    <property type="term" value="P:potassium ion transport"/>
    <property type="evidence" value="ECO:0007669"/>
    <property type="project" value="InterPro"/>
</dbReference>
<reference evidence="9 10" key="1">
    <citation type="submission" date="2010-04" db="EMBL/GenBank/DDBJ databases">
        <authorList>
            <person name="Qin X."/>
            <person name="Bachman B."/>
            <person name="Battles P."/>
            <person name="Bell A."/>
            <person name="Bess C."/>
            <person name="Bickham C."/>
            <person name="Chaboub L."/>
            <person name="Chen D."/>
            <person name="Coyle M."/>
            <person name="Deiros D.R."/>
            <person name="Dinh H."/>
            <person name="Forbes L."/>
            <person name="Fowler G."/>
            <person name="Francisco L."/>
            <person name="Fu Q."/>
            <person name="Gubbala S."/>
            <person name="Hale W."/>
            <person name="Han Y."/>
            <person name="Hemphill L."/>
            <person name="Highlander S.K."/>
            <person name="Hirani K."/>
            <person name="Hogues M."/>
            <person name="Jackson L."/>
            <person name="Jakkamsetti A."/>
            <person name="Javaid M."/>
            <person name="Jiang H."/>
            <person name="Korchina V."/>
            <person name="Kovar C."/>
            <person name="Lara F."/>
            <person name="Lee S."/>
            <person name="Mata R."/>
            <person name="Mathew T."/>
            <person name="Moen C."/>
            <person name="Morales K."/>
            <person name="Munidasa M."/>
            <person name="Nazareth L."/>
            <person name="Ngo R."/>
            <person name="Nguyen L."/>
            <person name="Okwuonu G."/>
            <person name="Ongeri F."/>
            <person name="Patil S."/>
            <person name="Petrosino J."/>
            <person name="Pham C."/>
            <person name="Pham P."/>
            <person name="Pu L.-L."/>
            <person name="Puazo M."/>
            <person name="Raj R."/>
            <person name="Reid J."/>
            <person name="Rouhana J."/>
            <person name="Saada N."/>
            <person name="Shang Y."/>
            <person name="Simmons D."/>
            <person name="Thornton R."/>
            <person name="Warren J."/>
            <person name="Weissenberger G."/>
            <person name="Zhang J."/>
            <person name="Zhang L."/>
            <person name="Zhou C."/>
            <person name="Zhu D."/>
            <person name="Muzny D."/>
            <person name="Worley K."/>
            <person name="Gibbs R."/>
        </authorList>
    </citation>
    <scope>NUCLEOTIDE SEQUENCE [LARGE SCALE GENOMIC DNA]</scope>
    <source>
        <strain evidence="9 10">ATCC 49957</strain>
    </source>
</reference>
<keyword evidence="4" id="KW-0677">Repeat</keyword>
<evidence type="ECO:0000313" key="9">
    <source>
        <dbReference type="EMBL" id="EFH11030.1"/>
    </source>
</evidence>
<keyword evidence="2" id="KW-0813">Transport</keyword>
<keyword evidence="5 7" id="KW-1133">Transmembrane helix</keyword>
<keyword evidence="3 7" id="KW-0812">Transmembrane</keyword>
<dbReference type="InterPro" id="IPR036721">
    <property type="entry name" value="RCK_C_sf"/>
</dbReference>
<dbReference type="GO" id="GO:0005886">
    <property type="term" value="C:plasma membrane"/>
    <property type="evidence" value="ECO:0007669"/>
    <property type="project" value="TreeGrafter"/>
</dbReference>
<feature type="transmembrane region" description="Helical" evidence="7">
    <location>
        <begin position="305"/>
        <end position="325"/>
    </location>
</feature>
<evidence type="ECO:0000256" key="5">
    <source>
        <dbReference type="ARBA" id="ARBA00022989"/>
    </source>
</evidence>
<dbReference type="PANTHER" id="PTHR43652">
    <property type="entry name" value="BASIC AMINO ACID ANTIPORTER YFCC-RELATED"/>
    <property type="match status" value="1"/>
</dbReference>
<dbReference type="OrthoDB" id="9809303at2"/>
<comment type="caution">
    <text evidence="9">The sequence shown here is derived from an EMBL/GenBank/DDBJ whole genome shotgun (WGS) entry which is preliminary data.</text>
</comment>
<keyword evidence="6 7" id="KW-0472">Membrane</keyword>
<evidence type="ECO:0000256" key="2">
    <source>
        <dbReference type="ARBA" id="ARBA00022448"/>
    </source>
</evidence>
<dbReference type="AlphaFoldDB" id="D5RNT8"/>
<evidence type="ECO:0000256" key="3">
    <source>
        <dbReference type="ARBA" id="ARBA00022692"/>
    </source>
</evidence>
<feature type="transmembrane region" description="Helical" evidence="7">
    <location>
        <begin position="138"/>
        <end position="169"/>
    </location>
</feature>
<dbReference type="RefSeq" id="WP_007005934.1">
    <property type="nucleotide sequence ID" value="NZ_GG770839.1"/>
</dbReference>
<evidence type="ECO:0000256" key="4">
    <source>
        <dbReference type="ARBA" id="ARBA00022737"/>
    </source>
</evidence>
<gene>
    <name evidence="9" type="ORF">HMPREF0731_2749</name>
</gene>
<comment type="subcellular location">
    <subcellularLocation>
        <location evidence="1">Membrane</location>
        <topology evidence="1">Multi-pass membrane protein</topology>
    </subcellularLocation>
</comment>
<evidence type="ECO:0000256" key="1">
    <source>
        <dbReference type="ARBA" id="ARBA00004141"/>
    </source>
</evidence>
<dbReference type="PROSITE" id="PS01271">
    <property type="entry name" value="NA_SULFATE"/>
    <property type="match status" value="1"/>
</dbReference>
<proteinExistence type="predicted"/>
<organism evidence="9 10">
    <name type="scientific">Pseudoroseomonas cervicalis ATCC 49957</name>
    <dbReference type="NCBI Taxonomy" id="525371"/>
    <lineage>
        <taxon>Bacteria</taxon>
        <taxon>Pseudomonadati</taxon>
        <taxon>Pseudomonadota</taxon>
        <taxon>Alphaproteobacteria</taxon>
        <taxon>Acetobacterales</taxon>
        <taxon>Roseomonadaceae</taxon>
        <taxon>Roseomonas</taxon>
    </lineage>
</organism>
<feature type="transmembrane region" description="Helical" evidence="7">
    <location>
        <begin position="181"/>
        <end position="200"/>
    </location>
</feature>
<evidence type="ECO:0000313" key="10">
    <source>
        <dbReference type="Proteomes" id="UP000005324"/>
    </source>
</evidence>
<sequence length="334" mass="34690">GDVLLAEWPVPEAALAARCAALGLEALPLDQEAMTAQPSPLGLAEVIVTPDSPLLGRSVLQAGFRDRYGLVVVGLRQGRQAVPERPLERPLQTGDTLLLVGPWRHLRRSQREGRDFLLLNQPAELEEPAPAAARAPQALLAVAVMVALMVSGLVPHLMAALIGCALMAATRCIDLDSAYRAIHWPSLALIIGMLPFSLALQKTGGIALAAGALVQGLGGAGPHAILACLFALTAVTGLFISNTATAVLMAPVAIAAARELGASPLPFAMIVALASSTAFMTPVSSPVNALVLGPGRYRFADFLRVGTPLALLVMALSVLLVPWLLPLHEAVTAG</sequence>
<dbReference type="Gene3D" id="3.30.70.1450">
    <property type="entry name" value="Regulator of K+ conductance, C-terminal domain"/>
    <property type="match status" value="1"/>
</dbReference>
<evidence type="ECO:0000256" key="7">
    <source>
        <dbReference type="SAM" id="Phobius"/>
    </source>
</evidence>
<feature type="non-terminal residue" evidence="9">
    <location>
        <position position="1"/>
    </location>
</feature>
<feature type="transmembrane region" description="Helical" evidence="7">
    <location>
        <begin position="206"/>
        <end position="232"/>
    </location>
</feature>
<keyword evidence="10" id="KW-1185">Reference proteome</keyword>
<dbReference type="InterPro" id="IPR051679">
    <property type="entry name" value="DASS-Related_Transporters"/>
</dbReference>
<dbReference type="InterPro" id="IPR031312">
    <property type="entry name" value="Na/sul_symport_CS"/>
</dbReference>
<evidence type="ECO:0000256" key="6">
    <source>
        <dbReference type="ARBA" id="ARBA00023136"/>
    </source>
</evidence>
<dbReference type="EMBL" id="ADVL01000547">
    <property type="protein sequence ID" value="EFH11030.1"/>
    <property type="molecule type" value="Genomic_DNA"/>
</dbReference>
<dbReference type="GO" id="GO:0008324">
    <property type="term" value="F:monoatomic cation transmembrane transporter activity"/>
    <property type="evidence" value="ECO:0007669"/>
    <property type="project" value="InterPro"/>
</dbReference>
<dbReference type="PROSITE" id="PS51202">
    <property type="entry name" value="RCK_C"/>
    <property type="match status" value="1"/>
</dbReference>
<dbReference type="SUPFAM" id="SSF116726">
    <property type="entry name" value="TrkA C-terminal domain-like"/>
    <property type="match status" value="1"/>
</dbReference>
<dbReference type="InterPro" id="IPR004680">
    <property type="entry name" value="Cit_transptr-like_dom"/>
</dbReference>
<dbReference type="Proteomes" id="UP000005324">
    <property type="component" value="Unassembled WGS sequence"/>
</dbReference>
<accession>D5RNT8</accession>
<dbReference type="PANTHER" id="PTHR43652:SF1">
    <property type="entry name" value="RESPONSE REGULATOR"/>
    <property type="match status" value="1"/>
</dbReference>
<name>D5RNT8_9PROT</name>
<dbReference type="InterPro" id="IPR006037">
    <property type="entry name" value="RCK_C"/>
</dbReference>